<accession>A0A239K8J3</accession>
<dbReference type="RefSeq" id="WP_089226326.1">
    <property type="nucleotide sequence ID" value="NZ_FZOF01000015.1"/>
</dbReference>
<protein>
    <submittedName>
        <fullName evidence="1">Uncharacterized protein</fullName>
    </submittedName>
</protein>
<dbReference type="Proteomes" id="UP000198280">
    <property type="component" value="Unassembled WGS sequence"/>
</dbReference>
<dbReference type="EMBL" id="FZOF01000015">
    <property type="protein sequence ID" value="SNT14068.1"/>
    <property type="molecule type" value="Genomic_DNA"/>
</dbReference>
<gene>
    <name evidence="1" type="ORF">SAMN05216252_11531</name>
</gene>
<sequence>MRPGALWARLLAPARLRPAHRPPLWSTGQRRATARPSAPVHAAAVFHRAADDRVSRRVCALRPVGPDGHPGHVVVATRGTLLALRR</sequence>
<evidence type="ECO:0000313" key="2">
    <source>
        <dbReference type="Proteomes" id="UP000198280"/>
    </source>
</evidence>
<reference evidence="1 2" key="1">
    <citation type="submission" date="2017-06" db="EMBL/GenBank/DDBJ databases">
        <authorList>
            <person name="Kim H.J."/>
            <person name="Triplett B.A."/>
        </authorList>
    </citation>
    <scope>NUCLEOTIDE SEQUENCE [LARGE SCALE GENOMIC DNA]</scope>
    <source>
        <strain evidence="1 2">CGMCC 4.1858</strain>
    </source>
</reference>
<dbReference type="AlphaFoldDB" id="A0A239K8J3"/>
<evidence type="ECO:0000313" key="1">
    <source>
        <dbReference type="EMBL" id="SNT14068.1"/>
    </source>
</evidence>
<keyword evidence="2" id="KW-1185">Reference proteome</keyword>
<name>A0A239K8J3_9ACTN</name>
<organism evidence="1 2">
    <name type="scientific">Actinacidiphila glaucinigra</name>
    <dbReference type="NCBI Taxonomy" id="235986"/>
    <lineage>
        <taxon>Bacteria</taxon>
        <taxon>Bacillati</taxon>
        <taxon>Actinomycetota</taxon>
        <taxon>Actinomycetes</taxon>
        <taxon>Kitasatosporales</taxon>
        <taxon>Streptomycetaceae</taxon>
        <taxon>Actinacidiphila</taxon>
    </lineage>
</organism>
<proteinExistence type="predicted"/>